<organism evidence="7 8">
    <name type="scientific">Thomasclavelia ramosa</name>
    <dbReference type="NCBI Taxonomy" id="1547"/>
    <lineage>
        <taxon>Bacteria</taxon>
        <taxon>Bacillati</taxon>
        <taxon>Bacillota</taxon>
        <taxon>Erysipelotrichia</taxon>
        <taxon>Erysipelotrichales</taxon>
        <taxon>Coprobacillaceae</taxon>
        <taxon>Thomasclavelia</taxon>
    </lineage>
</organism>
<name>A0A3E3EGB1_9FIRM</name>
<evidence type="ECO:0000313" key="7">
    <source>
        <dbReference type="EMBL" id="RGD86438.1"/>
    </source>
</evidence>
<dbReference type="Pfam" id="PF20610">
    <property type="entry name" value="TED_2"/>
    <property type="match status" value="1"/>
</dbReference>
<keyword evidence="4" id="KW-0472">Membrane</keyword>
<protein>
    <recommendedName>
        <fullName evidence="9">Cna protein B-type domain protein</fullName>
    </recommendedName>
</protein>
<evidence type="ECO:0000256" key="2">
    <source>
        <dbReference type="ARBA" id="ARBA00022525"/>
    </source>
</evidence>
<accession>A0A3E3EGB1</accession>
<dbReference type="Proteomes" id="UP000261032">
    <property type="component" value="Unassembled WGS sequence"/>
</dbReference>
<evidence type="ECO:0000256" key="1">
    <source>
        <dbReference type="ARBA" id="ARBA00007257"/>
    </source>
</evidence>
<dbReference type="RefSeq" id="WP_117580742.1">
    <property type="nucleotide sequence ID" value="NZ_QUSL01000005.1"/>
</dbReference>
<keyword evidence="3" id="KW-0732">Signal</keyword>
<evidence type="ECO:0000256" key="4">
    <source>
        <dbReference type="SAM" id="Phobius"/>
    </source>
</evidence>
<feature type="domain" description="SpaA-like prealbumin fold" evidence="5">
    <location>
        <begin position="491"/>
        <end position="585"/>
    </location>
</feature>
<dbReference type="PANTHER" id="PTHR36108">
    <property type="entry name" value="COLOSSIN-B-RELATED"/>
    <property type="match status" value="1"/>
</dbReference>
<dbReference type="Pfam" id="PF17802">
    <property type="entry name" value="SpaA"/>
    <property type="match status" value="3"/>
</dbReference>
<dbReference type="SUPFAM" id="SSF49478">
    <property type="entry name" value="Cna protein B-type domain"/>
    <property type="match status" value="2"/>
</dbReference>
<dbReference type="InterPro" id="IPR046751">
    <property type="entry name" value="TED_2"/>
</dbReference>
<evidence type="ECO:0000313" key="8">
    <source>
        <dbReference type="Proteomes" id="UP000261032"/>
    </source>
</evidence>
<reference evidence="7 8" key="1">
    <citation type="submission" date="2018-08" db="EMBL/GenBank/DDBJ databases">
        <title>A genome reference for cultivated species of the human gut microbiota.</title>
        <authorList>
            <person name="Zou Y."/>
            <person name="Xue W."/>
            <person name="Luo G."/>
        </authorList>
    </citation>
    <scope>NUCLEOTIDE SEQUENCE [LARGE SCALE GENOMIC DNA]</scope>
    <source>
        <strain evidence="7 8">OM06-4</strain>
    </source>
</reference>
<dbReference type="Gene3D" id="2.60.40.10">
    <property type="entry name" value="Immunoglobulins"/>
    <property type="match status" value="4"/>
</dbReference>
<evidence type="ECO:0000259" key="5">
    <source>
        <dbReference type="Pfam" id="PF17802"/>
    </source>
</evidence>
<dbReference type="EMBL" id="QUSL01000005">
    <property type="protein sequence ID" value="RGD86438.1"/>
    <property type="molecule type" value="Genomic_DNA"/>
</dbReference>
<dbReference type="InterPro" id="IPR013688">
    <property type="entry name" value="GBS_Bsp-like"/>
</dbReference>
<evidence type="ECO:0000256" key="3">
    <source>
        <dbReference type="ARBA" id="ARBA00022729"/>
    </source>
</evidence>
<dbReference type="Pfam" id="PF08481">
    <property type="entry name" value="GBS_Bsp-like"/>
    <property type="match status" value="1"/>
</dbReference>
<comment type="caution">
    <text evidence="7">The sequence shown here is derived from an EMBL/GenBank/DDBJ whole genome shotgun (WGS) entry which is preliminary data.</text>
</comment>
<comment type="similarity">
    <text evidence="1">Belongs to the serine-aspartate repeat-containing protein (SDr) family.</text>
</comment>
<feature type="transmembrane region" description="Helical" evidence="4">
    <location>
        <begin position="839"/>
        <end position="858"/>
    </location>
</feature>
<feature type="domain" description="SpaA-like prealbumin fold" evidence="5">
    <location>
        <begin position="716"/>
        <end position="797"/>
    </location>
</feature>
<keyword evidence="4" id="KW-1133">Transmembrane helix</keyword>
<dbReference type="AlphaFoldDB" id="A0A3E3EGB1"/>
<sequence length="869" mass="98204">MRKYKSFLKILFTLSISIFLVLNNFINVSAFTSNLTWGQEIYYPSWLGNWSTKMCYINGSLAYCLESSKDTPPEGQYANSVIDTNEALLKVLYYGYGGPGDVFKDDQVTNDTNKYLYTHIMASYAYSGDIYGGKNWDDLLANGIGLKWRYEQIQSMPVPTNEFNFSKSSLNAYYENGQQRTEEIKLNANNDVVVNIPLQDGVELHNLTKGTVNTGTVSVNGGETFYLSTTLEKREDYSSGNLNGKNLVKYAPLVIRSGGNYQDEGTLTTVQDPVTINLNINWLDGSQININKIDNYGENISNAKFDLLQWNKTTSQYEKLREFSYNSVNKLYESDFLEKTDLNEGKFKVEETVPDGYTASSRYEQEFTLDGYIDRSVFTAVIEGKEVNVKLSSTLADNHYIKYEVTGVPDNVTLIKFPTWSVAGGQDDIDWVNLTKESDGVWRANKQMPESGQYVIHIYYNTAVQENLYSHAVNFWPSDTTINVVNNRIMGKISVDKLDYHAGEKLANATFDVIARNDIRTPQGTVIYRQGEVVGNLTTDENGYGELDNLNLGEYTLKESAVPDGFRDDSSTYDFTITADKTDSKLHMGLDVTWEINNYPTFINVYKVDKDSGKKLENAEFDLYNVTDKKKVGTYKTDKNGNIAVFYLSRQKTYYLQETKAPDSYKLNDTKYYFYVDEKGAFSVSDLNGTVEDGTFNVPFHGTMTITVKNEIDICNLRITKKNDNSKVLENAEFSLYSDKECTKEIEKGKTDKNGQLNFDRISVGDFYLKETKAPDGYRLLKDPIKISLKNVNGKFTFFVNDKEIKEDDKNNSLTLENGLYTGNLTVINSRGSILPATGSPMTIVLTGAGILCLLITIKRGKNNDEEQI</sequence>
<keyword evidence="2" id="KW-0964">Secreted</keyword>
<evidence type="ECO:0008006" key="9">
    <source>
        <dbReference type="Google" id="ProtNLM"/>
    </source>
</evidence>
<evidence type="ECO:0000259" key="6">
    <source>
        <dbReference type="Pfam" id="PF20610"/>
    </source>
</evidence>
<dbReference type="PANTHER" id="PTHR36108:SF13">
    <property type="entry name" value="COLOSSIN-B-RELATED"/>
    <property type="match status" value="1"/>
</dbReference>
<dbReference type="Gene3D" id="2.60.40.3760">
    <property type="match status" value="1"/>
</dbReference>
<feature type="domain" description="Thioester" evidence="6">
    <location>
        <begin position="33"/>
        <end position="158"/>
    </location>
</feature>
<dbReference type="InterPro" id="IPR013783">
    <property type="entry name" value="Ig-like_fold"/>
</dbReference>
<gene>
    <name evidence="7" type="ORF">DXB93_04465</name>
</gene>
<feature type="domain" description="SpaA-like prealbumin fold" evidence="5">
    <location>
        <begin position="603"/>
        <end position="685"/>
    </location>
</feature>
<proteinExistence type="inferred from homology"/>
<dbReference type="InterPro" id="IPR041033">
    <property type="entry name" value="SpaA_PFL_dom_1"/>
</dbReference>
<keyword evidence="4" id="KW-0812">Transmembrane</keyword>